<dbReference type="AlphaFoldDB" id="A0A127I124"/>
<keyword evidence="1" id="KW-0571">Peptide transport</keyword>
<name>A0A127I124_PSEAZ</name>
<organism evidence="5 6">
    <name type="scientific">Pseudomonas azotoformans</name>
    <dbReference type="NCBI Taxonomy" id="47878"/>
    <lineage>
        <taxon>Bacteria</taxon>
        <taxon>Pseudomonadati</taxon>
        <taxon>Pseudomonadota</taxon>
        <taxon>Gammaproteobacteria</taxon>
        <taxon>Pseudomonadales</taxon>
        <taxon>Pseudomonadaceae</taxon>
        <taxon>Pseudomonas</taxon>
    </lineage>
</organism>
<dbReference type="InterPro" id="IPR030678">
    <property type="entry name" value="Peptide/Ni-bd"/>
</dbReference>
<dbReference type="EMBL" id="CP014546">
    <property type="protein sequence ID" value="AMN80437.1"/>
    <property type="molecule type" value="Genomic_DNA"/>
</dbReference>
<dbReference type="PIRSF" id="PIRSF002741">
    <property type="entry name" value="MppA"/>
    <property type="match status" value="1"/>
</dbReference>
<dbReference type="GO" id="GO:0015833">
    <property type="term" value="P:peptide transport"/>
    <property type="evidence" value="ECO:0007669"/>
    <property type="project" value="UniProtKB-KW"/>
</dbReference>
<dbReference type="InterPro" id="IPR039424">
    <property type="entry name" value="SBP_5"/>
</dbReference>
<dbReference type="Gene3D" id="3.90.76.10">
    <property type="entry name" value="Dipeptide-binding Protein, Domain 1"/>
    <property type="match status" value="1"/>
</dbReference>
<dbReference type="SUPFAM" id="SSF53850">
    <property type="entry name" value="Periplasmic binding protein-like II"/>
    <property type="match status" value="1"/>
</dbReference>
<dbReference type="Gene3D" id="3.40.190.10">
    <property type="entry name" value="Periplasmic binding protein-like II"/>
    <property type="match status" value="1"/>
</dbReference>
<evidence type="ECO:0000256" key="1">
    <source>
        <dbReference type="ARBA" id="ARBA00022856"/>
    </source>
</evidence>
<dbReference type="PANTHER" id="PTHR30290">
    <property type="entry name" value="PERIPLASMIC BINDING COMPONENT OF ABC TRANSPORTER"/>
    <property type="match status" value="1"/>
</dbReference>
<dbReference type="KEGG" id="pazo:AYR47_19905"/>
<protein>
    <submittedName>
        <fullName evidence="5">Peptide ABC transporter substrate-binding protein</fullName>
    </submittedName>
</protein>
<dbReference type="Pfam" id="PF00496">
    <property type="entry name" value="SBP_bac_5"/>
    <property type="match status" value="1"/>
</dbReference>
<accession>A0A127I124</accession>
<gene>
    <name evidence="5" type="ORF">AYR47_19905</name>
</gene>
<feature type="signal peptide" evidence="3">
    <location>
        <begin position="1"/>
        <end position="21"/>
    </location>
</feature>
<dbReference type="Proteomes" id="UP000070516">
    <property type="component" value="Chromosome"/>
</dbReference>
<dbReference type="Gene3D" id="3.10.105.10">
    <property type="entry name" value="Dipeptide-binding Protein, Domain 3"/>
    <property type="match status" value="1"/>
</dbReference>
<keyword evidence="2" id="KW-0653">Protein transport</keyword>
<feature type="domain" description="Solute-binding protein family 5" evidence="4">
    <location>
        <begin position="66"/>
        <end position="427"/>
    </location>
</feature>
<dbReference type="RefSeq" id="WP_061436450.1">
    <property type="nucleotide sequence ID" value="NZ_CP014546.1"/>
</dbReference>
<dbReference type="InterPro" id="IPR000914">
    <property type="entry name" value="SBP_5_dom"/>
</dbReference>
<evidence type="ECO:0000313" key="5">
    <source>
        <dbReference type="EMBL" id="AMN80437.1"/>
    </source>
</evidence>
<evidence type="ECO:0000256" key="3">
    <source>
        <dbReference type="SAM" id="SignalP"/>
    </source>
</evidence>
<dbReference type="GO" id="GO:0043190">
    <property type="term" value="C:ATP-binding cassette (ABC) transporter complex"/>
    <property type="evidence" value="ECO:0007669"/>
    <property type="project" value="InterPro"/>
</dbReference>
<reference evidence="5 6" key="1">
    <citation type="submission" date="2016-02" db="EMBL/GenBank/DDBJ databases">
        <title>Complete genome sequence of Pseudomonas azotoformans S4.</title>
        <authorList>
            <person name="Fang Y."/>
            <person name="Wu L."/>
            <person name="Feng G."/>
        </authorList>
    </citation>
    <scope>NUCLEOTIDE SEQUENCE [LARGE SCALE GENOMIC DNA]</scope>
    <source>
        <strain evidence="5 6">S4</strain>
    </source>
</reference>
<keyword evidence="2" id="KW-0813">Transport</keyword>
<dbReference type="GO" id="GO:0030288">
    <property type="term" value="C:outer membrane-bounded periplasmic space"/>
    <property type="evidence" value="ECO:0007669"/>
    <property type="project" value="UniProtKB-ARBA"/>
</dbReference>
<proteinExistence type="predicted"/>
<dbReference type="GO" id="GO:0015031">
    <property type="term" value="P:protein transport"/>
    <property type="evidence" value="ECO:0007669"/>
    <property type="project" value="UniProtKB-KW"/>
</dbReference>
<keyword evidence="3" id="KW-0732">Signal</keyword>
<feature type="chain" id="PRO_5007449098" evidence="3">
    <location>
        <begin position="22"/>
        <end position="520"/>
    </location>
</feature>
<evidence type="ECO:0000313" key="6">
    <source>
        <dbReference type="Proteomes" id="UP000070516"/>
    </source>
</evidence>
<evidence type="ECO:0000256" key="2">
    <source>
        <dbReference type="ARBA" id="ARBA00022927"/>
    </source>
</evidence>
<dbReference type="GO" id="GO:1904680">
    <property type="term" value="F:peptide transmembrane transporter activity"/>
    <property type="evidence" value="ECO:0007669"/>
    <property type="project" value="TreeGrafter"/>
</dbReference>
<sequence>MNKTLILAGALSAALVGTAHAESVLKVALNADIRSTDPGVNRDTNSDAVIMHITEGLVAFREDATVGPLVAKDVQVSDDGLRYTFHLRDGVKFQNGKALTSADVLWTWKRFLDPKTQWRCAPEFDGHGGAKIVDMSAPDPLTVVFTLDKPNGLFLTSTALPECGGSGILSADSLNADGSWRAPVGTGPFQLGEWKPGQYVELLRNPNYTPRDETEPDGYTGNKSTRLDRVRLLVIPDPAAAKAALLSKNVDLLIDVTPLDATELAAHSGVSVTSSGTMSVNALLFQTRDPLLKDVRLRQAIAHALDSAQIVEALTGGRSKANNSMVASGSHYHSAVEDQGFTFDPAKTAQLLREAGYKGEPIKLIVNKRYAAIFDMGVFVQAMAKASGINLELETLEWGTQLERYQSGNYQMMAFPYSERLDPALSFDSMTGDKDKESRKVWDNPQAREWLREAQREGDISKRQALFDQLHQQMIKDVPMIPMYNGNAIAASRDYVKGLRTWPVSKPRLWTVSVPAAGSN</sequence>
<evidence type="ECO:0000259" key="4">
    <source>
        <dbReference type="Pfam" id="PF00496"/>
    </source>
</evidence>